<keyword evidence="1" id="KW-1133">Transmembrane helix</keyword>
<keyword evidence="1" id="KW-0812">Transmembrane</keyword>
<dbReference type="Pfam" id="PF10531">
    <property type="entry name" value="SLBB"/>
    <property type="match status" value="1"/>
</dbReference>
<accession>A0A2M7BSB4</accession>
<proteinExistence type="predicted"/>
<evidence type="ECO:0000313" key="4">
    <source>
        <dbReference type="Proteomes" id="UP000230119"/>
    </source>
</evidence>
<reference evidence="4" key="1">
    <citation type="submission" date="2017-09" db="EMBL/GenBank/DDBJ databases">
        <title>Depth-based differentiation of microbial function through sediment-hosted aquifers and enrichment of novel symbionts in the deep terrestrial subsurface.</title>
        <authorList>
            <person name="Probst A.J."/>
            <person name="Ladd B."/>
            <person name="Jarett J.K."/>
            <person name="Geller-Mcgrath D.E."/>
            <person name="Sieber C.M.K."/>
            <person name="Emerson J.B."/>
            <person name="Anantharaman K."/>
            <person name="Thomas B.C."/>
            <person name="Malmstrom R."/>
            <person name="Stieglmeier M."/>
            <person name="Klingl A."/>
            <person name="Woyke T."/>
            <person name="Ryan C.M."/>
            <person name="Banfield J.F."/>
        </authorList>
    </citation>
    <scope>NUCLEOTIDE SEQUENCE [LARGE SCALE GENOMIC DNA]</scope>
</reference>
<dbReference type="Proteomes" id="UP000230119">
    <property type="component" value="Unassembled WGS sequence"/>
</dbReference>
<dbReference type="Gene3D" id="3.10.560.10">
    <property type="entry name" value="Outer membrane lipoprotein wza domain like"/>
    <property type="match status" value="1"/>
</dbReference>
<dbReference type="AlphaFoldDB" id="A0A2M7BSB4"/>
<protein>
    <recommendedName>
        <fullName evidence="2">Soluble ligand binding domain-containing protein</fullName>
    </recommendedName>
</protein>
<feature type="domain" description="Soluble ligand binding" evidence="2">
    <location>
        <begin position="76"/>
        <end position="112"/>
    </location>
</feature>
<dbReference type="EMBL" id="PEVA01000138">
    <property type="protein sequence ID" value="PIV08353.1"/>
    <property type="molecule type" value="Genomic_DNA"/>
</dbReference>
<evidence type="ECO:0000259" key="2">
    <source>
        <dbReference type="Pfam" id="PF10531"/>
    </source>
</evidence>
<dbReference type="SUPFAM" id="SSF81585">
    <property type="entry name" value="PsbU/PolX domain-like"/>
    <property type="match status" value="1"/>
</dbReference>
<sequence length="226" mass="25380">MLPVACYMIIMQGFIDSFKPIMTRYKSEALLLSCALLICIISAVLFFQQKNNENSVPLVSIKSETHTIRQKQTITIDVSGAVKNPFVYAFNSQARIIDAIQKAGGLTEDADEAFVKRNVNYARILNDQEKIYIPFLSDTTNGYVLENKRIIDYTQPNISTRQSEDVSKMNINAASILELDQLPGIGKVQGEAIFNGRPYSAIEDLVKNNVIKQSVFDKIKNQISVY</sequence>
<keyword evidence="1" id="KW-0472">Membrane</keyword>
<dbReference type="InterPro" id="IPR019554">
    <property type="entry name" value="Soluble_ligand-bd"/>
</dbReference>
<dbReference type="Gene3D" id="1.10.150.320">
    <property type="entry name" value="Photosystem II 12 kDa extrinsic protein"/>
    <property type="match status" value="1"/>
</dbReference>
<evidence type="ECO:0000313" key="3">
    <source>
        <dbReference type="EMBL" id="PIV08353.1"/>
    </source>
</evidence>
<evidence type="ECO:0000256" key="1">
    <source>
        <dbReference type="SAM" id="Phobius"/>
    </source>
</evidence>
<feature type="transmembrane region" description="Helical" evidence="1">
    <location>
        <begin position="29"/>
        <end position="47"/>
    </location>
</feature>
<dbReference type="Pfam" id="PF12836">
    <property type="entry name" value="HHH_3"/>
    <property type="match status" value="1"/>
</dbReference>
<organism evidence="3 4">
    <name type="scientific">Candidatus Roizmanbacteria bacterium CG03_land_8_20_14_0_80_39_12</name>
    <dbReference type="NCBI Taxonomy" id="1974847"/>
    <lineage>
        <taxon>Bacteria</taxon>
        <taxon>Candidatus Roizmaniibacteriota</taxon>
    </lineage>
</organism>
<name>A0A2M7BSB4_9BACT</name>
<gene>
    <name evidence="3" type="ORF">COS52_03135</name>
</gene>
<comment type="caution">
    <text evidence="3">The sequence shown here is derived from an EMBL/GenBank/DDBJ whole genome shotgun (WGS) entry which is preliminary data.</text>
</comment>